<organism evidence="3 4">
    <name type="scientific">Nocardia nova SH22a</name>
    <dbReference type="NCBI Taxonomy" id="1415166"/>
    <lineage>
        <taxon>Bacteria</taxon>
        <taxon>Bacillati</taxon>
        <taxon>Actinomycetota</taxon>
        <taxon>Actinomycetes</taxon>
        <taxon>Mycobacteriales</taxon>
        <taxon>Nocardiaceae</taxon>
        <taxon>Nocardia</taxon>
    </lineage>
</organism>
<dbReference type="OrthoDB" id="3693644at2"/>
<accession>W5TCP3</accession>
<sequence length="303" mass="32075">MVTRRSDIAVYVVVAYVLAWVFGSIPWIDGKGLHSLPWLQDGAALMMAAPTLAVLVVRRWRGRPVLARPAAPGVAPDAGFAADVGLGLGSSPARTARLIVAAWFGVQMVAWIAYEISAALGWYHFDLTSVGADLVAGMIVEALTVMIVATVPQALGEEIGWRGWLLPRLIAWLGTPAALVVTGVVWALWHAPLTLLGYGYTDIGAWSALAYIPFCICFGAFLGWLRMRSGSVWPSAVGHASWNAVIVVFGALTSRSPGDEPHSLLTGSGVTGWALWALLAAALFTLAPVARPSVPAARISVQT</sequence>
<feature type="transmembrane region" description="Helical" evidence="1">
    <location>
        <begin position="134"/>
        <end position="157"/>
    </location>
</feature>
<feature type="transmembrane region" description="Helical" evidence="1">
    <location>
        <begin position="169"/>
        <end position="191"/>
    </location>
</feature>
<dbReference type="Pfam" id="PF02517">
    <property type="entry name" value="Rce1-like"/>
    <property type="match status" value="1"/>
</dbReference>
<dbReference type="KEGG" id="nno:NONO_c23090"/>
<dbReference type="PATRIC" id="fig|1415166.3.peg.2358"/>
<protein>
    <submittedName>
        <fullName evidence="3">Putative abortive infection protein</fullName>
    </submittedName>
</protein>
<feature type="transmembrane region" description="Helical" evidence="1">
    <location>
        <begin position="203"/>
        <end position="225"/>
    </location>
</feature>
<keyword evidence="1" id="KW-0472">Membrane</keyword>
<evidence type="ECO:0000313" key="4">
    <source>
        <dbReference type="Proteomes" id="UP000019150"/>
    </source>
</evidence>
<dbReference type="InterPro" id="IPR042150">
    <property type="entry name" value="MmRce1-like"/>
</dbReference>
<dbReference type="GO" id="GO:0004175">
    <property type="term" value="F:endopeptidase activity"/>
    <property type="evidence" value="ECO:0007669"/>
    <property type="project" value="UniProtKB-ARBA"/>
</dbReference>
<feature type="transmembrane region" description="Helical" evidence="1">
    <location>
        <begin position="232"/>
        <end position="253"/>
    </location>
</feature>
<dbReference type="GO" id="GO:0080120">
    <property type="term" value="P:CAAX-box protein maturation"/>
    <property type="evidence" value="ECO:0007669"/>
    <property type="project" value="UniProtKB-ARBA"/>
</dbReference>
<feature type="transmembrane region" description="Helical" evidence="1">
    <location>
        <begin position="273"/>
        <end position="290"/>
    </location>
</feature>
<dbReference type="STRING" id="1415166.NONO_c23090"/>
<evidence type="ECO:0000313" key="3">
    <source>
        <dbReference type="EMBL" id="AHH17105.1"/>
    </source>
</evidence>
<feature type="domain" description="CAAX prenyl protease 2/Lysostaphin resistance protein A-like" evidence="2">
    <location>
        <begin position="142"/>
        <end position="245"/>
    </location>
</feature>
<feature type="transmembrane region" description="Helical" evidence="1">
    <location>
        <begin position="96"/>
        <end position="114"/>
    </location>
</feature>
<dbReference type="PANTHER" id="PTHR35797">
    <property type="entry name" value="PROTEASE-RELATED"/>
    <property type="match status" value="1"/>
</dbReference>
<feature type="transmembrane region" description="Helical" evidence="1">
    <location>
        <begin position="43"/>
        <end position="60"/>
    </location>
</feature>
<dbReference type="PANTHER" id="PTHR35797:SF1">
    <property type="entry name" value="PROTEASE"/>
    <property type="match status" value="1"/>
</dbReference>
<dbReference type="RefSeq" id="WP_025348585.1">
    <property type="nucleotide sequence ID" value="NZ_CP006850.1"/>
</dbReference>
<evidence type="ECO:0000256" key="1">
    <source>
        <dbReference type="SAM" id="Phobius"/>
    </source>
</evidence>
<dbReference type="InterPro" id="IPR003675">
    <property type="entry name" value="Rce1/LyrA-like_dom"/>
</dbReference>
<dbReference type="HOGENOM" id="CLU_064706_0_1_11"/>
<keyword evidence="4" id="KW-1185">Reference proteome</keyword>
<reference evidence="3 4" key="1">
    <citation type="journal article" date="2014" name="Appl. Environ. Microbiol.">
        <title>Insights into the Microbial Degradation of Rubber and Gutta-Percha by Analysis of the Complete Genome of Nocardia nova SH22a.</title>
        <authorList>
            <person name="Luo Q."/>
            <person name="Hiessl S."/>
            <person name="Poehlein A."/>
            <person name="Daniel R."/>
            <person name="Steinbuchel A."/>
        </authorList>
    </citation>
    <scope>NUCLEOTIDE SEQUENCE [LARGE SCALE GENOMIC DNA]</scope>
    <source>
        <strain evidence="3">SH22a</strain>
    </source>
</reference>
<dbReference type="EMBL" id="CP006850">
    <property type="protein sequence ID" value="AHH17105.1"/>
    <property type="molecule type" value="Genomic_DNA"/>
</dbReference>
<dbReference type="AlphaFoldDB" id="W5TCP3"/>
<keyword evidence="1" id="KW-1133">Transmembrane helix</keyword>
<proteinExistence type="predicted"/>
<dbReference type="Proteomes" id="UP000019150">
    <property type="component" value="Chromosome"/>
</dbReference>
<dbReference type="eggNOG" id="COG1266">
    <property type="taxonomic scope" value="Bacteria"/>
</dbReference>
<keyword evidence="1" id="KW-0812">Transmembrane</keyword>
<gene>
    <name evidence="3" type="ORF">NONO_c23090</name>
</gene>
<name>W5TCP3_9NOCA</name>
<feature type="transmembrane region" description="Helical" evidence="1">
    <location>
        <begin position="9"/>
        <end position="28"/>
    </location>
</feature>
<evidence type="ECO:0000259" key="2">
    <source>
        <dbReference type="Pfam" id="PF02517"/>
    </source>
</evidence>